<evidence type="ECO:0000313" key="2">
    <source>
        <dbReference type="Proteomes" id="UP000032727"/>
    </source>
</evidence>
<dbReference type="KEGG" id="ecos:EC958_4740"/>
<dbReference type="AlphaFoldDB" id="A0AA36L4A1"/>
<organism evidence="1 2">
    <name type="scientific">Escherichia coli O25b:H4-ST131</name>
    <dbReference type="NCBI Taxonomy" id="941322"/>
    <lineage>
        <taxon>Bacteria</taxon>
        <taxon>Pseudomonadati</taxon>
        <taxon>Pseudomonadota</taxon>
        <taxon>Gammaproteobacteria</taxon>
        <taxon>Enterobacterales</taxon>
        <taxon>Enterobacteriaceae</taxon>
        <taxon>Escherichia</taxon>
    </lineage>
</organism>
<dbReference type="EMBL" id="HG941718">
    <property type="protein sequence ID" value="CDN85132.1"/>
    <property type="molecule type" value="Genomic_DNA"/>
</dbReference>
<gene>
    <name evidence="1" type="ORF">EC958_4740</name>
</gene>
<dbReference type="Proteomes" id="UP000032727">
    <property type="component" value="Chromosome I"/>
</dbReference>
<protein>
    <submittedName>
        <fullName evidence="1">PyrBI operon leader peptide</fullName>
    </submittedName>
</protein>
<reference evidence="1 2" key="1">
    <citation type="journal article" date="2014" name="PLoS ONE">
        <title>The complete genome sequence of Escherichia coli EC958: a high quality reference sequence for the globally disseminated multidrug resistant E. coli O25b:H4-ST131 clone.</title>
        <authorList>
            <person name="Forde B.M."/>
            <person name="Ben Zakour N.L."/>
            <person name="Stanton-Cook M."/>
            <person name="Phan M.D."/>
            <person name="Totsika M."/>
            <person name="Peters K.M."/>
            <person name="Chan K.G."/>
            <person name="Schembri M.A."/>
            <person name="Upton M."/>
            <person name="Beatson S.A."/>
        </authorList>
    </citation>
    <scope>NUCLEOTIDE SEQUENCE [LARGE SCALE GENOMIC DNA]</scope>
    <source>
        <strain evidence="1 2">EC958</strain>
    </source>
</reference>
<accession>A0AA36L4A1</accession>
<name>A0AA36L4A1_ECOLX</name>
<proteinExistence type="predicted"/>
<sequence length="49" mass="5628">MYGSVCSTFCLTASEKRRWPAVFLPVDHPFPAPQSRGFFLPRRQEIKDG</sequence>
<evidence type="ECO:0000313" key="1">
    <source>
        <dbReference type="EMBL" id="CDN85132.1"/>
    </source>
</evidence>